<dbReference type="InterPro" id="IPR004401">
    <property type="entry name" value="YbaB/EbfC"/>
</dbReference>
<dbReference type="EMBL" id="BONY01000101">
    <property type="protein sequence ID" value="GIH10628.1"/>
    <property type="molecule type" value="Genomic_DNA"/>
</dbReference>
<proteinExistence type="predicted"/>
<dbReference type="Pfam" id="PF02575">
    <property type="entry name" value="YbaB_DNA_bd"/>
    <property type="match status" value="1"/>
</dbReference>
<accession>A0A8J3QJQ2</accession>
<evidence type="ECO:0008006" key="3">
    <source>
        <dbReference type="Google" id="ProtNLM"/>
    </source>
</evidence>
<evidence type="ECO:0000313" key="2">
    <source>
        <dbReference type="Proteomes" id="UP000612899"/>
    </source>
</evidence>
<sequence length="146" mass="15055">MTSPESGLSWLRPQDGASLQAMQELVAKLSELTGRGSAADGLVEVTVDNAGALSQVVIDAQAMRLGSAELSAHVLTAAKAASLDLQAHTQAVLRETYGEQALNLDAASAGDQLMNELKGMQAGLSRSLDDIKAEVSRIHAASAPSS</sequence>
<evidence type="ECO:0000313" key="1">
    <source>
        <dbReference type="EMBL" id="GIH10628.1"/>
    </source>
</evidence>
<dbReference type="Proteomes" id="UP000612899">
    <property type="component" value="Unassembled WGS sequence"/>
</dbReference>
<dbReference type="GO" id="GO:0003677">
    <property type="term" value="F:DNA binding"/>
    <property type="evidence" value="ECO:0007669"/>
    <property type="project" value="InterPro"/>
</dbReference>
<dbReference type="Gene3D" id="3.30.1310.10">
    <property type="entry name" value="Nucleoid-associated protein YbaB-like domain"/>
    <property type="match status" value="1"/>
</dbReference>
<dbReference type="InterPro" id="IPR036894">
    <property type="entry name" value="YbaB-like_sf"/>
</dbReference>
<organism evidence="1 2">
    <name type="scientific">Rhizocola hellebori</name>
    <dbReference type="NCBI Taxonomy" id="1392758"/>
    <lineage>
        <taxon>Bacteria</taxon>
        <taxon>Bacillati</taxon>
        <taxon>Actinomycetota</taxon>
        <taxon>Actinomycetes</taxon>
        <taxon>Micromonosporales</taxon>
        <taxon>Micromonosporaceae</taxon>
        <taxon>Rhizocola</taxon>
    </lineage>
</organism>
<keyword evidence="2" id="KW-1185">Reference proteome</keyword>
<dbReference type="RefSeq" id="WP_203914344.1">
    <property type="nucleotide sequence ID" value="NZ_BONY01000101.1"/>
</dbReference>
<name>A0A8J3QJQ2_9ACTN</name>
<reference evidence="1" key="1">
    <citation type="submission" date="2021-01" db="EMBL/GenBank/DDBJ databases">
        <title>Whole genome shotgun sequence of Rhizocola hellebori NBRC 109834.</title>
        <authorList>
            <person name="Komaki H."/>
            <person name="Tamura T."/>
        </authorList>
    </citation>
    <scope>NUCLEOTIDE SEQUENCE</scope>
    <source>
        <strain evidence="1">NBRC 109834</strain>
    </source>
</reference>
<dbReference type="SUPFAM" id="SSF82607">
    <property type="entry name" value="YbaB-like"/>
    <property type="match status" value="1"/>
</dbReference>
<dbReference type="AlphaFoldDB" id="A0A8J3QJQ2"/>
<gene>
    <name evidence="1" type="ORF">Rhe02_86950</name>
</gene>
<comment type="caution">
    <text evidence="1">The sequence shown here is derived from an EMBL/GenBank/DDBJ whole genome shotgun (WGS) entry which is preliminary data.</text>
</comment>
<protein>
    <recommendedName>
        <fullName evidence="3">YbaB/EbfC family DNA-binding protein</fullName>
    </recommendedName>
</protein>